<keyword evidence="4" id="KW-0238">DNA-binding</keyword>
<dbReference type="AlphaFoldDB" id="A0A3S4DPZ5"/>
<feature type="coiled-coil region" evidence="6">
    <location>
        <begin position="70"/>
        <end position="97"/>
    </location>
</feature>
<dbReference type="InterPro" id="IPR036388">
    <property type="entry name" value="WH-like_DNA-bd_sf"/>
</dbReference>
<dbReference type="Proteomes" id="UP000281391">
    <property type="component" value="Chromosome"/>
</dbReference>
<dbReference type="Gene3D" id="3.40.190.290">
    <property type="match status" value="1"/>
</dbReference>
<accession>A0A3S4DPZ5</accession>
<evidence type="ECO:0000256" key="4">
    <source>
        <dbReference type="ARBA" id="ARBA00023125"/>
    </source>
</evidence>
<evidence type="ECO:0000256" key="3">
    <source>
        <dbReference type="ARBA" id="ARBA00023015"/>
    </source>
</evidence>
<dbReference type="GO" id="GO:0006351">
    <property type="term" value="P:DNA-templated transcription"/>
    <property type="evidence" value="ECO:0007669"/>
    <property type="project" value="TreeGrafter"/>
</dbReference>
<keyword evidence="5" id="KW-0804">Transcription</keyword>
<evidence type="ECO:0000256" key="6">
    <source>
        <dbReference type="SAM" id="Coils"/>
    </source>
</evidence>
<evidence type="ECO:0000259" key="7">
    <source>
        <dbReference type="PROSITE" id="PS50931"/>
    </source>
</evidence>
<dbReference type="FunFam" id="1.10.10.10:FF:000001">
    <property type="entry name" value="LysR family transcriptional regulator"/>
    <property type="match status" value="1"/>
</dbReference>
<evidence type="ECO:0000256" key="5">
    <source>
        <dbReference type="ARBA" id="ARBA00023163"/>
    </source>
</evidence>
<feature type="domain" description="HTH lysR-type" evidence="7">
    <location>
        <begin position="3"/>
        <end position="60"/>
    </location>
</feature>
<protein>
    <submittedName>
        <fullName evidence="8">D-malate degradation protein R</fullName>
    </submittedName>
</protein>
<evidence type="ECO:0000256" key="2">
    <source>
        <dbReference type="ARBA" id="ARBA00022491"/>
    </source>
</evidence>
<dbReference type="Pfam" id="PF00126">
    <property type="entry name" value="HTH_1"/>
    <property type="match status" value="1"/>
</dbReference>
<sequence length="310" mass="34389">MIDKLNRMAIFAMVVAEGSLAGAARRLGMSPSAVSQHMRSLEKAVGVPLLHRSTRRLALTEAGEAFYPGCEAMLQQAQQAEQRLAELRDTLVGELRIATTVGIGGGPLAEALSPLLLAHPKLSLRILADDRVVDMIEQRVDISLRVNRQLADATMIAHPLSEWPMVLCAAPRYLSQYGVPETPQQLVHHRWITGGHAGFHLDLHHQSGEVFKLRQAEGQIISGSMNVMRAFTRMGLGISGQPLYEIGDELRRGELIALLPAWRPSAFRLHALTLERAMPEKTRQALRYLRDYFRRMAEKPLAIDGDGVFN</sequence>
<dbReference type="Pfam" id="PF03466">
    <property type="entry name" value="LysR_substrate"/>
    <property type="match status" value="1"/>
</dbReference>
<dbReference type="SUPFAM" id="SSF53850">
    <property type="entry name" value="Periplasmic binding protein-like II"/>
    <property type="match status" value="1"/>
</dbReference>
<dbReference type="InterPro" id="IPR000847">
    <property type="entry name" value="LysR_HTH_N"/>
</dbReference>
<evidence type="ECO:0000313" key="8">
    <source>
        <dbReference type="EMBL" id="VDZ63736.1"/>
    </source>
</evidence>
<dbReference type="GO" id="GO:0043565">
    <property type="term" value="F:sequence-specific DNA binding"/>
    <property type="evidence" value="ECO:0007669"/>
    <property type="project" value="TreeGrafter"/>
</dbReference>
<keyword evidence="3" id="KW-0805">Transcription regulation</keyword>
<reference evidence="8 9" key="1">
    <citation type="submission" date="2018-12" db="EMBL/GenBank/DDBJ databases">
        <authorList>
            <consortium name="Pathogen Informatics"/>
        </authorList>
    </citation>
    <scope>NUCLEOTIDE SEQUENCE [LARGE SCALE GENOMIC DNA]</scope>
    <source>
        <strain evidence="8 9">NCTC11214</strain>
    </source>
</reference>
<name>A0A3S4DPZ5_SEROD</name>
<dbReference type="SUPFAM" id="SSF46785">
    <property type="entry name" value="Winged helix' DNA-binding domain"/>
    <property type="match status" value="1"/>
</dbReference>
<dbReference type="PROSITE" id="PS50931">
    <property type="entry name" value="HTH_LYSR"/>
    <property type="match status" value="1"/>
</dbReference>
<dbReference type="InterPro" id="IPR058163">
    <property type="entry name" value="LysR-type_TF_proteobact-type"/>
</dbReference>
<evidence type="ECO:0000256" key="1">
    <source>
        <dbReference type="ARBA" id="ARBA00009437"/>
    </source>
</evidence>
<proteinExistence type="inferred from homology"/>
<dbReference type="InterPro" id="IPR036390">
    <property type="entry name" value="WH_DNA-bd_sf"/>
</dbReference>
<organism evidence="8 9">
    <name type="scientific">Serratia odorifera</name>
    <dbReference type="NCBI Taxonomy" id="618"/>
    <lineage>
        <taxon>Bacteria</taxon>
        <taxon>Pseudomonadati</taxon>
        <taxon>Pseudomonadota</taxon>
        <taxon>Gammaproteobacteria</taxon>
        <taxon>Enterobacterales</taxon>
        <taxon>Yersiniaceae</taxon>
        <taxon>Serratia</taxon>
    </lineage>
</organism>
<dbReference type="InterPro" id="IPR005119">
    <property type="entry name" value="LysR_subst-bd"/>
</dbReference>
<comment type="similarity">
    <text evidence="1">Belongs to the LysR transcriptional regulatory family.</text>
</comment>
<keyword evidence="6" id="KW-0175">Coiled coil</keyword>
<dbReference type="PANTHER" id="PTHR30537:SF30">
    <property type="entry name" value="TRANSCRIPTIONAL REGULATOR-RELATED"/>
    <property type="match status" value="1"/>
</dbReference>
<dbReference type="CDD" id="cd08422">
    <property type="entry name" value="PBP2_CrgA_like"/>
    <property type="match status" value="1"/>
</dbReference>
<dbReference type="GO" id="GO:0003700">
    <property type="term" value="F:DNA-binding transcription factor activity"/>
    <property type="evidence" value="ECO:0007669"/>
    <property type="project" value="InterPro"/>
</dbReference>
<dbReference type="Gene3D" id="1.10.10.10">
    <property type="entry name" value="Winged helix-like DNA-binding domain superfamily/Winged helix DNA-binding domain"/>
    <property type="match status" value="1"/>
</dbReference>
<evidence type="ECO:0000313" key="9">
    <source>
        <dbReference type="Proteomes" id="UP000281391"/>
    </source>
</evidence>
<dbReference type="PANTHER" id="PTHR30537">
    <property type="entry name" value="HTH-TYPE TRANSCRIPTIONAL REGULATOR"/>
    <property type="match status" value="1"/>
</dbReference>
<dbReference type="KEGG" id="sof:NCTC11214_04614"/>
<keyword evidence="2" id="KW-0678">Repressor</keyword>
<gene>
    <name evidence="8" type="primary">dmlR_35</name>
    <name evidence="8" type="ORF">NCTC11214_04614</name>
</gene>
<dbReference type="EMBL" id="LR134117">
    <property type="protein sequence ID" value="VDZ63736.1"/>
    <property type="molecule type" value="Genomic_DNA"/>
</dbReference>